<protein>
    <submittedName>
        <fullName evidence="3">Uncharacterized protein</fullName>
    </submittedName>
</protein>
<keyword evidence="4" id="KW-1185">Reference proteome</keyword>
<dbReference type="GO" id="GO:0033192">
    <property type="term" value="F:calmodulin-dependent protein phosphatase activity"/>
    <property type="evidence" value="ECO:0007669"/>
    <property type="project" value="InterPro"/>
</dbReference>
<accession>A0AAQ4DTS5</accession>
<dbReference type="PANTHER" id="PTHR45673">
    <property type="entry name" value="SERINE/THREONINE-PROTEIN PHOSPHATASE 2B CATALYTIC SUBUNIT 1-RELATED"/>
    <property type="match status" value="1"/>
</dbReference>
<feature type="region of interest" description="Disordered" evidence="1">
    <location>
        <begin position="112"/>
        <end position="151"/>
    </location>
</feature>
<name>A0AAQ4DTS5_AMBAM</name>
<feature type="chain" id="PRO_5042839452" evidence="2">
    <location>
        <begin position="33"/>
        <end position="151"/>
    </location>
</feature>
<evidence type="ECO:0000256" key="1">
    <source>
        <dbReference type="SAM" id="MobiDB-lite"/>
    </source>
</evidence>
<feature type="signal peptide" evidence="2">
    <location>
        <begin position="1"/>
        <end position="32"/>
    </location>
</feature>
<evidence type="ECO:0000313" key="4">
    <source>
        <dbReference type="Proteomes" id="UP001321473"/>
    </source>
</evidence>
<evidence type="ECO:0000256" key="2">
    <source>
        <dbReference type="SAM" id="SignalP"/>
    </source>
</evidence>
<gene>
    <name evidence="3" type="ORF">V5799_007355</name>
</gene>
<dbReference type="InterPro" id="IPR029052">
    <property type="entry name" value="Metallo-depent_PP-like"/>
</dbReference>
<evidence type="ECO:0000313" key="3">
    <source>
        <dbReference type="EMBL" id="KAK8765865.1"/>
    </source>
</evidence>
<dbReference type="SUPFAM" id="SSF56300">
    <property type="entry name" value="Metallo-dependent phosphatases"/>
    <property type="match status" value="1"/>
</dbReference>
<feature type="compositionally biased region" description="Basic and acidic residues" evidence="1">
    <location>
        <begin position="112"/>
        <end position="130"/>
    </location>
</feature>
<proteinExistence type="predicted"/>
<dbReference type="AlphaFoldDB" id="A0AAQ4DTS5"/>
<dbReference type="InterPro" id="IPR043360">
    <property type="entry name" value="PP2B"/>
</dbReference>
<reference evidence="3 4" key="1">
    <citation type="journal article" date="2023" name="Arcadia Sci">
        <title>De novo assembly of a long-read Amblyomma americanum tick genome.</title>
        <authorList>
            <person name="Chou S."/>
            <person name="Poskanzer K.E."/>
            <person name="Rollins M."/>
            <person name="Thuy-Boun P.S."/>
        </authorList>
    </citation>
    <scope>NUCLEOTIDE SEQUENCE [LARGE SCALE GENOMIC DNA]</scope>
    <source>
        <strain evidence="3">F_SG_1</strain>
        <tissue evidence="3">Salivary glands</tissue>
    </source>
</reference>
<organism evidence="3 4">
    <name type="scientific">Amblyomma americanum</name>
    <name type="common">Lone star tick</name>
    <dbReference type="NCBI Taxonomy" id="6943"/>
    <lineage>
        <taxon>Eukaryota</taxon>
        <taxon>Metazoa</taxon>
        <taxon>Ecdysozoa</taxon>
        <taxon>Arthropoda</taxon>
        <taxon>Chelicerata</taxon>
        <taxon>Arachnida</taxon>
        <taxon>Acari</taxon>
        <taxon>Parasitiformes</taxon>
        <taxon>Ixodida</taxon>
        <taxon>Ixodoidea</taxon>
        <taxon>Ixodidae</taxon>
        <taxon>Amblyomminae</taxon>
        <taxon>Amblyomma</taxon>
    </lineage>
</organism>
<dbReference type="GO" id="GO:0097720">
    <property type="term" value="P:calcineurin-mediated signaling"/>
    <property type="evidence" value="ECO:0007669"/>
    <property type="project" value="InterPro"/>
</dbReference>
<keyword evidence="2" id="KW-0732">Signal</keyword>
<dbReference type="EMBL" id="JARKHS020026924">
    <property type="protein sequence ID" value="KAK8765865.1"/>
    <property type="molecule type" value="Genomic_DNA"/>
</dbReference>
<comment type="caution">
    <text evidence="3">The sequence shown here is derived from an EMBL/GenBank/DDBJ whole genome shotgun (WGS) entry which is preliminary data.</text>
</comment>
<sequence length="151" mass="15878">MRKAAGVPLLSLFFVSRSAYLLSLGLSSGTESQEDSGAASARKEVIRNKIRAIGKMARVFSVLREESESVLQLKGLTPTGTLPLGALSGGKTSLRNALAGFSPHHKITSFEEAKGLDKINERMPPRKDAPLPHGGPSSPQEEHGGSNSAGS</sequence>
<dbReference type="Proteomes" id="UP001321473">
    <property type="component" value="Unassembled WGS sequence"/>
</dbReference>